<gene>
    <name evidence="1" type="ORF">GCM10007898_16490</name>
</gene>
<comment type="caution">
    <text evidence="1">The sequence shown here is derived from an EMBL/GenBank/DDBJ whole genome shotgun (WGS) entry which is preliminary data.</text>
</comment>
<name>A0ABQ5XC24_9GAMM</name>
<organism evidence="1 2">
    <name type="scientific">Dyella flagellata</name>
    <dbReference type="NCBI Taxonomy" id="1867833"/>
    <lineage>
        <taxon>Bacteria</taxon>
        <taxon>Pseudomonadati</taxon>
        <taxon>Pseudomonadota</taxon>
        <taxon>Gammaproteobacteria</taxon>
        <taxon>Lysobacterales</taxon>
        <taxon>Rhodanobacteraceae</taxon>
        <taxon>Dyella</taxon>
    </lineage>
</organism>
<dbReference type="Proteomes" id="UP001156627">
    <property type="component" value="Unassembled WGS sequence"/>
</dbReference>
<accession>A0ABQ5XC24</accession>
<sequence>MNIEGRHYTANVRAESQKQHSVLDTVLSSNAPQFRYVRLILQRPNDCEIHIGMALGNHCRASHKDILSFVRSDLTNTANQQCVLRYLQFLARLGSEISPIPKFVINTVVKGN</sequence>
<keyword evidence="2" id="KW-1185">Reference proteome</keyword>
<proteinExistence type="predicted"/>
<reference evidence="2" key="1">
    <citation type="journal article" date="2019" name="Int. J. Syst. Evol. Microbiol.">
        <title>The Global Catalogue of Microorganisms (GCM) 10K type strain sequencing project: providing services to taxonomists for standard genome sequencing and annotation.</title>
        <authorList>
            <consortium name="The Broad Institute Genomics Platform"/>
            <consortium name="The Broad Institute Genome Sequencing Center for Infectious Disease"/>
            <person name="Wu L."/>
            <person name="Ma J."/>
        </authorList>
    </citation>
    <scope>NUCLEOTIDE SEQUENCE [LARGE SCALE GENOMIC DNA]</scope>
    <source>
        <strain evidence="2">NBRC 111981</strain>
    </source>
</reference>
<evidence type="ECO:0000313" key="2">
    <source>
        <dbReference type="Proteomes" id="UP001156627"/>
    </source>
</evidence>
<dbReference type="EMBL" id="BSOA01000014">
    <property type="protein sequence ID" value="GLQ88080.1"/>
    <property type="molecule type" value="Genomic_DNA"/>
</dbReference>
<protein>
    <submittedName>
        <fullName evidence="1">Uncharacterized protein</fullName>
    </submittedName>
</protein>
<evidence type="ECO:0000313" key="1">
    <source>
        <dbReference type="EMBL" id="GLQ88080.1"/>
    </source>
</evidence>